<dbReference type="InterPro" id="IPR044049">
    <property type="entry name" value="EccD_transm"/>
</dbReference>
<feature type="transmembrane region" description="Helical" evidence="1">
    <location>
        <begin position="313"/>
        <end position="335"/>
    </location>
</feature>
<keyword evidence="4" id="KW-1185">Reference proteome</keyword>
<feature type="transmembrane region" description="Helical" evidence="1">
    <location>
        <begin position="364"/>
        <end position="384"/>
    </location>
</feature>
<evidence type="ECO:0000313" key="3">
    <source>
        <dbReference type="EMBL" id="MCI3276634.1"/>
    </source>
</evidence>
<feature type="transmembrane region" description="Helical" evidence="1">
    <location>
        <begin position="146"/>
        <end position="168"/>
    </location>
</feature>
<feature type="transmembrane region" description="Helical" evidence="1">
    <location>
        <begin position="231"/>
        <end position="251"/>
    </location>
</feature>
<feature type="transmembrane region" description="Helical" evidence="1">
    <location>
        <begin position="180"/>
        <end position="199"/>
    </location>
</feature>
<keyword evidence="1" id="KW-0472">Membrane</keyword>
<accession>A0ABS9YHD4</accession>
<feature type="transmembrane region" description="Helical" evidence="1">
    <location>
        <begin position="428"/>
        <end position="448"/>
    </location>
</feature>
<feature type="transmembrane region" description="Helical" evidence="1">
    <location>
        <begin position="263"/>
        <end position="284"/>
    </location>
</feature>
<keyword evidence="1" id="KW-1133">Transmembrane helix</keyword>
<feature type="domain" description="EccD-like transmembrane" evidence="2">
    <location>
        <begin position="124"/>
        <end position="451"/>
    </location>
</feature>
<feature type="transmembrane region" description="Helical" evidence="1">
    <location>
        <begin position="123"/>
        <end position="140"/>
    </location>
</feature>
<dbReference type="Proteomes" id="UP001165269">
    <property type="component" value="Unassembled WGS sequence"/>
</dbReference>
<gene>
    <name evidence="3" type="ORF">MQP27_36725</name>
</gene>
<reference evidence="3" key="1">
    <citation type="submission" date="2022-03" db="EMBL/GenBank/DDBJ databases">
        <title>Streptomyces 7R015 and 7R016 isolated from Barleria lupulina in Thailand.</title>
        <authorList>
            <person name="Kanchanasin P."/>
            <person name="Phongsopitanun W."/>
            <person name="Tanasupawat S."/>
        </authorList>
    </citation>
    <scope>NUCLEOTIDE SEQUENCE</scope>
    <source>
        <strain evidence="3">7R015</strain>
    </source>
</reference>
<dbReference type="Pfam" id="PF19053">
    <property type="entry name" value="EccD"/>
    <property type="match status" value="1"/>
</dbReference>
<organism evidence="3 4">
    <name type="scientific">Streptomyces cylindrosporus</name>
    <dbReference type="NCBI Taxonomy" id="2927583"/>
    <lineage>
        <taxon>Bacteria</taxon>
        <taxon>Bacillati</taxon>
        <taxon>Actinomycetota</taxon>
        <taxon>Actinomycetes</taxon>
        <taxon>Kitasatosporales</taxon>
        <taxon>Streptomycetaceae</taxon>
        <taxon>Streptomyces</taxon>
    </lineage>
</organism>
<feature type="transmembrane region" description="Helical" evidence="1">
    <location>
        <begin position="390"/>
        <end position="408"/>
    </location>
</feature>
<evidence type="ECO:0000256" key="1">
    <source>
        <dbReference type="SAM" id="Phobius"/>
    </source>
</evidence>
<name>A0ABS9YHD4_9ACTN</name>
<sequence>MSAGALSRTAASGSAVVLSRVTLVGERRRIELVLPAREPVGALLPEILRVLDDGTGGRPGTRRRLVTADGSELGQDSSLESAGVPDGAVLRLLRDGDGPYPPVEVAEGPGGWASWWGPGPMRVTAGVLAVGWAGAAGLFASSAYAAGVVAGSLFPLAVVAGLAGVLVARGPWRGGLGATLLCVAGVLALLGGSALAGALGWPAPALVAVWAAVGVVTLLLLGLFTRLGRGGLVGAAAVGLVAVGWEAVVALESGAGTEVRQARVGAVLAVASVVALGVLPRLALRASGLAGLDDRRAGGVSVSRYRVSSALAAAHRGLVLATVVVAGSGAVAAVWALRVPTVWTVLLAVVAAVVMVLRARAFPLVAEVVVLLAGGALVGVRLLGVWAERVGAGGAVAVLVVLAVLPLAAQVVRPTEQLRVRLRRAGDLVESAGVVALLPLLIGVFGVYGRLLDTLA</sequence>
<dbReference type="RefSeq" id="WP_242773399.1">
    <property type="nucleotide sequence ID" value="NZ_JALDAY010000012.1"/>
</dbReference>
<proteinExistence type="predicted"/>
<comment type="caution">
    <text evidence="3">The sequence shown here is derived from an EMBL/GenBank/DDBJ whole genome shotgun (WGS) entry which is preliminary data.</text>
</comment>
<dbReference type="Gene3D" id="3.10.20.90">
    <property type="entry name" value="Phosphatidylinositol 3-kinase Catalytic Subunit, Chain A, domain 1"/>
    <property type="match status" value="1"/>
</dbReference>
<protein>
    <submittedName>
        <fullName evidence="3">EsaB/YukD family protein</fullName>
    </submittedName>
</protein>
<feature type="transmembrane region" description="Helical" evidence="1">
    <location>
        <begin position="205"/>
        <end position="224"/>
    </location>
</feature>
<evidence type="ECO:0000259" key="2">
    <source>
        <dbReference type="Pfam" id="PF19053"/>
    </source>
</evidence>
<evidence type="ECO:0000313" key="4">
    <source>
        <dbReference type="Proteomes" id="UP001165269"/>
    </source>
</evidence>
<dbReference type="EMBL" id="JALDAY010000012">
    <property type="protein sequence ID" value="MCI3276634.1"/>
    <property type="molecule type" value="Genomic_DNA"/>
</dbReference>
<dbReference type="InterPro" id="IPR024962">
    <property type="entry name" value="YukD-like"/>
</dbReference>
<keyword evidence="1" id="KW-0812">Transmembrane</keyword>
<feature type="transmembrane region" description="Helical" evidence="1">
    <location>
        <begin position="341"/>
        <end position="357"/>
    </location>
</feature>
<dbReference type="Pfam" id="PF08817">
    <property type="entry name" value="YukD"/>
    <property type="match status" value="1"/>
</dbReference>